<proteinExistence type="predicted"/>
<dbReference type="Proteomes" id="UP001642464">
    <property type="component" value="Unassembled WGS sequence"/>
</dbReference>
<gene>
    <name evidence="3" type="ORF">SCF082_LOCUS979</name>
</gene>
<evidence type="ECO:0000313" key="4">
    <source>
        <dbReference type="Proteomes" id="UP001642464"/>
    </source>
</evidence>
<evidence type="ECO:0000256" key="1">
    <source>
        <dbReference type="SAM" id="Coils"/>
    </source>
</evidence>
<feature type="coiled-coil region" evidence="1">
    <location>
        <begin position="320"/>
        <end position="385"/>
    </location>
</feature>
<comment type="caution">
    <text evidence="3">The sequence shown here is derived from an EMBL/GenBank/DDBJ whole genome shotgun (WGS) entry which is preliminary data.</text>
</comment>
<feature type="compositionally biased region" description="Basic and acidic residues" evidence="2">
    <location>
        <begin position="196"/>
        <end position="215"/>
    </location>
</feature>
<keyword evidence="4" id="KW-1185">Reference proteome</keyword>
<accession>A0ABP0HD73</accession>
<feature type="region of interest" description="Disordered" evidence="2">
    <location>
        <begin position="464"/>
        <end position="487"/>
    </location>
</feature>
<reference evidence="3 4" key="1">
    <citation type="submission" date="2024-02" db="EMBL/GenBank/DDBJ databases">
        <authorList>
            <person name="Chen Y."/>
            <person name="Shah S."/>
            <person name="Dougan E. K."/>
            <person name="Thang M."/>
            <person name="Chan C."/>
        </authorList>
    </citation>
    <scope>NUCLEOTIDE SEQUENCE [LARGE SCALE GENOMIC DNA]</scope>
</reference>
<name>A0ABP0HD73_9DINO</name>
<organism evidence="3 4">
    <name type="scientific">Durusdinium trenchii</name>
    <dbReference type="NCBI Taxonomy" id="1381693"/>
    <lineage>
        <taxon>Eukaryota</taxon>
        <taxon>Sar</taxon>
        <taxon>Alveolata</taxon>
        <taxon>Dinophyceae</taxon>
        <taxon>Suessiales</taxon>
        <taxon>Symbiodiniaceae</taxon>
        <taxon>Durusdinium</taxon>
    </lineage>
</organism>
<sequence length="1292" mass="145965">MSKHRPDVPCLLGAWRRPPNDLQEQVVGGGHKAIHDDATAAQVGLKLAPIHGTVHWSQLTPLLLEALAFGPAWFETGSISVHFVNMVGHLQPVRCFLERSDASQRKVWMEHLDGRLVFDGTASVGTRNASSPKTMADTLQRLRRAQALLQAHHSSVRTGQAAVKKNIYPMGGWSQGKGKQKGQGKSQWWQGAWPRAQKEQEKPQKKKSGKEDEPKLPGYKDFVSKEQGSSSSSSAVTAGDSHLRHLLKDVVETNNLRMSKEVAEAIAPDPMEELKLKQKDLNDRRKLVQKLEKVKVAKSKREEAYKAFLAYIEQHRTEEEKTYEKEMGELLSEIKTLELAITEAKEEGDMPVETLTVEEELRRQLEDSQEAQRETHLQLMRLQQQFQDRWRHFQGDWSAVIPQNFNDIRFARETMLMAIAAPGIELIGQHQISDEVGKDGVEWQHTHYPISFGERVDVEVRLDEEPGPCTPEHQQPEINGVPESPELSDDSELMQRSLAMRSESSFLQISSLLFATPVLAFKNIEYEDNAEQFDRTDTRVRIPVETWHTWAILCRKLSKHWSDFRQEEFSKFDVNRYWMKVRELRANMKVIIVTDSEIPEKDQPILLIVRNSLSLDTLLLALIWPDSITYMEILHKAGIAELCDFRAVDCAVYKNGRSMRFVSDIRLREGDIIEIKAQLMTNACTCSSGLNSDSSDEEVSFMQQPTPPTTLSTRSVIDTTTAASSGPPPVDYPEHFITQDAALAAVRTFLREYWQATPWYSTQTELRVHCVSFGNSISTVTDEDCPADLLESPTPGARFRSWHDDEHTLMQLPPRERAEYLASQYAKNNFDDLRPPGNPDKSDKVGDAALPIELDRCILTSETQLESEITAKKLETYLDFDFGSEQLDHDFDKLRSLTPEFAKRLQELYWIEKLDGQFCESLEEVSERWTEHYAALEGGRKREITTFVLEQIKRHTEKTEQTAPHSLHPWVRVPEVIATANESVFDRDLCLLTADLDEAVRRFTDDVTADDFAPALADRLKSVCTRCAPFAIIHQGFTQWAGGFLNSHDASLLQALVLVGEWLISVAHELAQTKIANVKPVKGRRALTETLRVSYGTALLFTRHEMGTESLELEPARIDFDQVVGPLFPFTHRRKLELITEFHPWFSEEAGSSSPWGRPILPPENLGTEGASAPVGSDAQRGGHRWPRSFNQIMLGMVGGALGPRFPSLPGDAWLEEALKGRTPVGLFGGCEVILHAGPVFVGEDYQCRRQLVACGETPKAEFRWTRTFLYKKKSGKLVAKMTLQVGVPSGA</sequence>
<dbReference type="EMBL" id="CAXAMM010000447">
    <property type="protein sequence ID" value="CAK8987456.1"/>
    <property type="molecule type" value="Genomic_DNA"/>
</dbReference>
<feature type="region of interest" description="Disordered" evidence="2">
    <location>
        <begin position="169"/>
        <end position="240"/>
    </location>
</feature>
<evidence type="ECO:0000313" key="3">
    <source>
        <dbReference type="EMBL" id="CAK8987456.1"/>
    </source>
</evidence>
<protein>
    <submittedName>
        <fullName evidence="3">Kinesin-like protein KIF15</fullName>
    </submittedName>
</protein>
<evidence type="ECO:0000256" key="2">
    <source>
        <dbReference type="SAM" id="MobiDB-lite"/>
    </source>
</evidence>
<keyword evidence="1" id="KW-0175">Coiled coil</keyword>